<protein>
    <recommendedName>
        <fullName evidence="3">Lipoprotein LpqN</fullName>
    </recommendedName>
</protein>
<proteinExistence type="predicted"/>
<comment type="caution">
    <text evidence="1">The sequence shown here is derived from an EMBL/GenBank/DDBJ whole genome shotgun (WGS) entry which is preliminary data.</text>
</comment>
<accession>A0A444B6I7</accession>
<keyword evidence="2" id="KW-1185">Reference proteome</keyword>
<dbReference type="RefSeq" id="WP_128277035.1">
    <property type="nucleotide sequence ID" value="NZ_PIPF01000006.1"/>
</dbReference>
<name>A0A444B6I7_9MICO</name>
<gene>
    <name evidence="1" type="ORF">CWN80_06420</name>
</gene>
<reference evidence="1 2" key="1">
    <citation type="journal article" date="2009" name="Int. J. Syst. Evol. Microbiol.">
        <title>Janibacter hoylei sp. nov., Bacillus isronensis sp. nov. and Bacillus aryabhattai sp. nov., isolated from cryotubes used for collecting air from the upper atmosphere.</title>
        <authorList>
            <person name="Shivaji S."/>
            <person name="Chaturvedi P."/>
            <person name="Begum Z."/>
            <person name="Pindi P.K."/>
            <person name="Manorama R."/>
            <person name="Padmanaban D.A."/>
            <person name="Shouche Y.S."/>
            <person name="Pawar S."/>
            <person name="Vaishampayan P."/>
            <person name="Dutt C.B."/>
            <person name="Datta G.N."/>
            <person name="Manchanda R.K."/>
            <person name="Rao U.R."/>
            <person name="Bhargava P.M."/>
            <person name="Narlikar J.V."/>
        </authorList>
    </citation>
    <scope>NUCLEOTIDE SEQUENCE [LARGE SCALE GENOMIC DNA]</scope>
    <source>
        <strain evidence="1 2">PVAS-1</strain>
    </source>
</reference>
<evidence type="ECO:0000313" key="1">
    <source>
        <dbReference type="EMBL" id="RWU84023.1"/>
    </source>
</evidence>
<dbReference type="AlphaFoldDB" id="A0A444B6I7"/>
<dbReference type="EMBL" id="PIPF01000006">
    <property type="protein sequence ID" value="RWU84023.1"/>
    <property type="molecule type" value="Genomic_DNA"/>
</dbReference>
<organism evidence="1 2">
    <name type="scientific">Janibacter hoylei PVAS-1</name>
    <dbReference type="NCBI Taxonomy" id="1210046"/>
    <lineage>
        <taxon>Bacteria</taxon>
        <taxon>Bacillati</taxon>
        <taxon>Actinomycetota</taxon>
        <taxon>Actinomycetes</taxon>
        <taxon>Micrococcales</taxon>
        <taxon>Intrasporangiaceae</taxon>
        <taxon>Janibacter</taxon>
    </lineage>
</organism>
<evidence type="ECO:0000313" key="2">
    <source>
        <dbReference type="Proteomes" id="UP000288711"/>
    </source>
</evidence>
<dbReference type="Gene3D" id="3.40.1000.10">
    <property type="entry name" value="Mog1/PsbP, alpha/beta/alpha sandwich"/>
    <property type="match status" value="1"/>
</dbReference>
<evidence type="ECO:0008006" key="3">
    <source>
        <dbReference type="Google" id="ProtNLM"/>
    </source>
</evidence>
<dbReference type="Proteomes" id="UP000288711">
    <property type="component" value="Unassembled WGS sequence"/>
</dbReference>
<sequence>MPQLTYPSEVFPGPPGVTIDVPDTWAPVRVGGTLLSCRRIESDHGFAPNVVIRGFQRTGDFSMRQALDELRGFVAQQDQGHVDEPFELELGEVPFVGVNVSWTDPEIGTVVQIHLFAGSRRGRIVDLVQATGSVGGGDAQSAYGEVQQVLRTIRVTR</sequence>